<accession>A0ABS4DIB2</accession>
<evidence type="ECO:0000313" key="4">
    <source>
        <dbReference type="Proteomes" id="UP000823790"/>
    </source>
</evidence>
<dbReference type="Gene3D" id="1.10.1660.10">
    <property type="match status" value="1"/>
</dbReference>
<organism evidence="3 4">
    <name type="scientific">Frateuria flava</name>
    <dbReference type="NCBI Taxonomy" id="2821489"/>
    <lineage>
        <taxon>Bacteria</taxon>
        <taxon>Pseudomonadati</taxon>
        <taxon>Pseudomonadota</taxon>
        <taxon>Gammaproteobacteria</taxon>
        <taxon>Lysobacterales</taxon>
        <taxon>Rhodanobacteraceae</taxon>
        <taxon>Frateuria</taxon>
    </lineage>
</organism>
<dbReference type="PROSITE" id="PS50937">
    <property type="entry name" value="HTH_MERR_2"/>
    <property type="match status" value="1"/>
</dbReference>
<dbReference type="Proteomes" id="UP000823790">
    <property type="component" value="Unassembled WGS sequence"/>
</dbReference>
<reference evidence="3 4" key="1">
    <citation type="submission" date="2021-04" db="EMBL/GenBank/DDBJ databases">
        <authorList>
            <person name="Huq M.A."/>
        </authorList>
    </citation>
    <scope>NUCLEOTIDE SEQUENCE [LARGE SCALE GENOMIC DNA]</scope>
    <source>
        <strain evidence="3 4">MAH-13</strain>
    </source>
</reference>
<dbReference type="PANTHER" id="PTHR30204:SF97">
    <property type="entry name" value="MERR FAMILY REGULATORY PROTEIN"/>
    <property type="match status" value="1"/>
</dbReference>
<keyword evidence="4" id="KW-1185">Reference proteome</keyword>
<name>A0ABS4DIB2_9GAMM</name>
<dbReference type="RefSeq" id="WP_209614520.1">
    <property type="nucleotide sequence ID" value="NZ_JAGJRS010000002.1"/>
</dbReference>
<dbReference type="PANTHER" id="PTHR30204">
    <property type="entry name" value="REDOX-CYCLING DRUG-SENSING TRANSCRIPTIONAL ACTIVATOR SOXR"/>
    <property type="match status" value="1"/>
</dbReference>
<proteinExistence type="predicted"/>
<evidence type="ECO:0000313" key="3">
    <source>
        <dbReference type="EMBL" id="MBP1472783.1"/>
    </source>
</evidence>
<gene>
    <name evidence="3" type="ORF">J7I44_00590</name>
</gene>
<dbReference type="InterPro" id="IPR009061">
    <property type="entry name" value="DNA-bd_dom_put_sf"/>
</dbReference>
<dbReference type="CDD" id="cd04781">
    <property type="entry name" value="HTH_MerR-like_sg6"/>
    <property type="match status" value="1"/>
</dbReference>
<protein>
    <submittedName>
        <fullName evidence="3">Helix-turn-helix domain-containing protein</fullName>
    </submittedName>
</protein>
<keyword evidence="1" id="KW-0238">DNA-binding</keyword>
<dbReference type="Pfam" id="PF13411">
    <property type="entry name" value="MerR_1"/>
    <property type="match status" value="1"/>
</dbReference>
<dbReference type="InterPro" id="IPR047057">
    <property type="entry name" value="MerR_fam"/>
</dbReference>
<dbReference type="InterPro" id="IPR000551">
    <property type="entry name" value="MerR-type_HTH_dom"/>
</dbReference>
<dbReference type="SMART" id="SM00422">
    <property type="entry name" value="HTH_MERR"/>
    <property type="match status" value="1"/>
</dbReference>
<evidence type="ECO:0000256" key="1">
    <source>
        <dbReference type="ARBA" id="ARBA00023125"/>
    </source>
</evidence>
<dbReference type="SUPFAM" id="SSF46955">
    <property type="entry name" value="Putative DNA-binding domain"/>
    <property type="match status" value="1"/>
</dbReference>
<comment type="caution">
    <text evidence="3">The sequence shown here is derived from an EMBL/GenBank/DDBJ whole genome shotgun (WGS) entry which is preliminary data.</text>
</comment>
<sequence>MKWLDIAEVARRTGLPPSTLRFYEAKGLITSVGRHGLRRMFGPDVLERLALVTLGRSAGFALDDLAGLFKSGGKPRIDREQLAAKADELDRTIRRLAAVREGLRHASTCPAPSHLECPRFQRLLRVATANQVRHPTKASPRRKTPPRQ</sequence>
<evidence type="ECO:0000259" key="2">
    <source>
        <dbReference type="PROSITE" id="PS50937"/>
    </source>
</evidence>
<dbReference type="EMBL" id="JAGJRS010000002">
    <property type="protein sequence ID" value="MBP1472783.1"/>
    <property type="molecule type" value="Genomic_DNA"/>
</dbReference>
<feature type="domain" description="HTH merR-type" evidence="2">
    <location>
        <begin position="1"/>
        <end position="71"/>
    </location>
</feature>
<dbReference type="PRINTS" id="PR00040">
    <property type="entry name" value="HTHMERR"/>
</dbReference>